<gene>
    <name evidence="1" type="ORF">D5086_029176</name>
</gene>
<keyword evidence="2" id="KW-1185">Reference proteome</keyword>
<reference evidence="1 2" key="1">
    <citation type="journal article" date="2024" name="Plant Biotechnol. J.">
        <title>Genome and CRISPR/Cas9 system of a widespread forest tree (Populus alba) in the world.</title>
        <authorList>
            <person name="Liu Y.J."/>
            <person name="Jiang P.F."/>
            <person name="Han X.M."/>
            <person name="Li X.Y."/>
            <person name="Wang H.M."/>
            <person name="Wang Y.J."/>
            <person name="Wang X.X."/>
            <person name="Zeng Q.Y."/>
        </authorList>
    </citation>
    <scope>NUCLEOTIDE SEQUENCE [LARGE SCALE GENOMIC DNA]</scope>
    <source>
        <strain evidence="2">cv. PAL-ZL1</strain>
    </source>
</reference>
<evidence type="ECO:0000313" key="2">
    <source>
        <dbReference type="Proteomes" id="UP000309997"/>
    </source>
</evidence>
<dbReference type="Proteomes" id="UP000309997">
    <property type="component" value="Unassembled WGS sequence"/>
</dbReference>
<name>A0ACC4ATL8_POPAL</name>
<sequence>MINRSQNTLDWWLSSCSNHIIARVVFCMWWAEVRYAIDEASHELQLLWDDELLGGIICLHRSLSSSLRENWEISILHLQSET</sequence>
<organism evidence="1 2">
    <name type="scientific">Populus alba</name>
    <name type="common">White poplar</name>
    <dbReference type="NCBI Taxonomy" id="43335"/>
    <lineage>
        <taxon>Eukaryota</taxon>
        <taxon>Viridiplantae</taxon>
        <taxon>Streptophyta</taxon>
        <taxon>Embryophyta</taxon>
        <taxon>Tracheophyta</taxon>
        <taxon>Spermatophyta</taxon>
        <taxon>Magnoliopsida</taxon>
        <taxon>eudicotyledons</taxon>
        <taxon>Gunneridae</taxon>
        <taxon>Pentapetalae</taxon>
        <taxon>rosids</taxon>
        <taxon>fabids</taxon>
        <taxon>Malpighiales</taxon>
        <taxon>Salicaceae</taxon>
        <taxon>Saliceae</taxon>
        <taxon>Populus</taxon>
    </lineage>
</organism>
<comment type="caution">
    <text evidence="1">The sequence shown here is derived from an EMBL/GenBank/DDBJ whole genome shotgun (WGS) entry which is preliminary data.</text>
</comment>
<proteinExistence type="predicted"/>
<accession>A0ACC4ATL8</accession>
<evidence type="ECO:0000313" key="1">
    <source>
        <dbReference type="EMBL" id="KAL3569286.1"/>
    </source>
</evidence>
<dbReference type="EMBL" id="RCHU02000016">
    <property type="protein sequence ID" value="KAL3569286.1"/>
    <property type="molecule type" value="Genomic_DNA"/>
</dbReference>
<protein>
    <submittedName>
        <fullName evidence="1">Uncharacterized protein</fullName>
    </submittedName>
</protein>